<gene>
    <name evidence="1" type="ORF">RPERSI_LOCUS25668</name>
</gene>
<feature type="non-terminal residue" evidence="1">
    <location>
        <position position="1"/>
    </location>
</feature>
<feature type="non-terminal residue" evidence="1">
    <location>
        <position position="65"/>
    </location>
</feature>
<accession>A0ACA9S140</accession>
<proteinExistence type="predicted"/>
<dbReference type="Proteomes" id="UP000789920">
    <property type="component" value="Unassembled WGS sequence"/>
</dbReference>
<reference evidence="1" key="1">
    <citation type="submission" date="2021-06" db="EMBL/GenBank/DDBJ databases">
        <authorList>
            <person name="Kallberg Y."/>
            <person name="Tangrot J."/>
            <person name="Rosling A."/>
        </authorList>
    </citation>
    <scope>NUCLEOTIDE SEQUENCE</scope>
    <source>
        <strain evidence="1">MA461A</strain>
    </source>
</reference>
<name>A0ACA9S140_9GLOM</name>
<evidence type="ECO:0000313" key="1">
    <source>
        <dbReference type="EMBL" id="CAG8821830.1"/>
    </source>
</evidence>
<keyword evidence="2" id="KW-1185">Reference proteome</keyword>
<evidence type="ECO:0000313" key="2">
    <source>
        <dbReference type="Proteomes" id="UP000789920"/>
    </source>
</evidence>
<dbReference type="EMBL" id="CAJVQC010085407">
    <property type="protein sequence ID" value="CAG8821830.1"/>
    <property type="molecule type" value="Genomic_DNA"/>
</dbReference>
<sequence length="65" mass="7662">ACTKRYNMHYEVEEFLSEKLSCTIHNIDLSQHDTHEIEKDEFFVPRPIISGNSIPIDIDSDTYEF</sequence>
<organism evidence="1 2">
    <name type="scientific">Racocetra persica</name>
    <dbReference type="NCBI Taxonomy" id="160502"/>
    <lineage>
        <taxon>Eukaryota</taxon>
        <taxon>Fungi</taxon>
        <taxon>Fungi incertae sedis</taxon>
        <taxon>Mucoromycota</taxon>
        <taxon>Glomeromycotina</taxon>
        <taxon>Glomeromycetes</taxon>
        <taxon>Diversisporales</taxon>
        <taxon>Gigasporaceae</taxon>
        <taxon>Racocetra</taxon>
    </lineage>
</organism>
<comment type="caution">
    <text evidence="1">The sequence shown here is derived from an EMBL/GenBank/DDBJ whole genome shotgun (WGS) entry which is preliminary data.</text>
</comment>
<protein>
    <submittedName>
        <fullName evidence="1">22421_t:CDS:1</fullName>
    </submittedName>
</protein>